<name>A0A1G2B6U0_9BACT</name>
<feature type="transmembrane region" description="Helical" evidence="2">
    <location>
        <begin position="47"/>
        <end position="68"/>
    </location>
</feature>
<feature type="compositionally biased region" description="Low complexity" evidence="1">
    <location>
        <begin position="116"/>
        <end position="129"/>
    </location>
</feature>
<feature type="compositionally biased region" description="Polar residues" evidence="1">
    <location>
        <begin position="76"/>
        <end position="96"/>
    </location>
</feature>
<evidence type="ECO:0000256" key="1">
    <source>
        <dbReference type="SAM" id="MobiDB-lite"/>
    </source>
</evidence>
<keyword evidence="2" id="KW-1133">Transmembrane helix</keyword>
<feature type="region of interest" description="Disordered" evidence="1">
    <location>
        <begin position="1"/>
        <end position="39"/>
    </location>
</feature>
<dbReference type="AlphaFoldDB" id="A0A1G2B6U0"/>
<dbReference type="Proteomes" id="UP000176952">
    <property type="component" value="Unassembled WGS sequence"/>
</dbReference>
<keyword evidence="2" id="KW-0812">Transmembrane</keyword>
<protein>
    <submittedName>
        <fullName evidence="3">Uncharacterized protein</fullName>
    </submittedName>
</protein>
<evidence type="ECO:0000313" key="4">
    <source>
        <dbReference type="Proteomes" id="UP000176952"/>
    </source>
</evidence>
<dbReference type="STRING" id="1798542.A3F54_04245"/>
<organism evidence="3 4">
    <name type="scientific">Candidatus Kerfeldbacteria bacterium RIFCSPHIGHO2_12_FULL_48_17</name>
    <dbReference type="NCBI Taxonomy" id="1798542"/>
    <lineage>
        <taxon>Bacteria</taxon>
        <taxon>Candidatus Kerfeldiibacteriota</taxon>
    </lineage>
</organism>
<feature type="region of interest" description="Disordered" evidence="1">
    <location>
        <begin position="76"/>
        <end position="130"/>
    </location>
</feature>
<accession>A0A1G2B6U0</accession>
<proteinExistence type="predicted"/>
<evidence type="ECO:0000256" key="2">
    <source>
        <dbReference type="SAM" id="Phobius"/>
    </source>
</evidence>
<dbReference type="EMBL" id="MHKD01000009">
    <property type="protein sequence ID" value="OGY84928.1"/>
    <property type="molecule type" value="Genomic_DNA"/>
</dbReference>
<sequence length="265" mass="29276">MAKPNAKQKSLTTPAPAAKSAEQPSAKIAQKPTTPLSPKNRQTWHTLFIVAGGILLLGISATGMYFGLRLDEQNKNAVPQTPNRSSSITTTPNEDTTIADVPSRKETNTTAALRQSNSNTKVKTNTNSDTSDDWKTLTDKQYGFSLQYPKNWDPLVAEINAEENTFLLTITPTTNETDDETFIFARQITGFEDVETLNEETITIAGGTAKKITATDPEQPGTKFVIIFFNDSNPKKYQSLFITYAINTPTFTKQYEKIVNSIKIL</sequence>
<gene>
    <name evidence="3" type="ORF">A3F54_04245</name>
</gene>
<reference evidence="3 4" key="1">
    <citation type="journal article" date="2016" name="Nat. Commun.">
        <title>Thousands of microbial genomes shed light on interconnected biogeochemical processes in an aquifer system.</title>
        <authorList>
            <person name="Anantharaman K."/>
            <person name="Brown C.T."/>
            <person name="Hug L.A."/>
            <person name="Sharon I."/>
            <person name="Castelle C.J."/>
            <person name="Probst A.J."/>
            <person name="Thomas B.C."/>
            <person name="Singh A."/>
            <person name="Wilkins M.J."/>
            <person name="Karaoz U."/>
            <person name="Brodie E.L."/>
            <person name="Williams K.H."/>
            <person name="Hubbard S.S."/>
            <person name="Banfield J.F."/>
        </authorList>
    </citation>
    <scope>NUCLEOTIDE SEQUENCE [LARGE SCALE GENOMIC DNA]</scope>
</reference>
<comment type="caution">
    <text evidence="3">The sequence shown here is derived from an EMBL/GenBank/DDBJ whole genome shotgun (WGS) entry which is preliminary data.</text>
</comment>
<keyword evidence="2" id="KW-0472">Membrane</keyword>
<evidence type="ECO:0000313" key="3">
    <source>
        <dbReference type="EMBL" id="OGY84928.1"/>
    </source>
</evidence>